<dbReference type="SUPFAM" id="SSF48371">
    <property type="entry name" value="ARM repeat"/>
    <property type="match status" value="1"/>
</dbReference>
<dbReference type="Pfam" id="PF08144">
    <property type="entry name" value="CPL"/>
    <property type="match status" value="1"/>
</dbReference>
<name>A0A409W2K6_9AGAR</name>
<evidence type="ECO:0000256" key="3">
    <source>
        <dbReference type="PROSITE-ProRule" id="PRU00317"/>
    </source>
</evidence>
<dbReference type="InterPro" id="IPR011989">
    <property type="entry name" value="ARM-like"/>
</dbReference>
<dbReference type="InParanoid" id="A0A409W2K6"/>
<dbReference type="AlphaFoldDB" id="A0A409W2K6"/>
<gene>
    <name evidence="6" type="ORF">CVT26_003023</name>
</gene>
<feature type="region of interest" description="Disordered" evidence="4">
    <location>
        <begin position="1"/>
        <end position="69"/>
    </location>
</feature>
<dbReference type="SMART" id="SM00025">
    <property type="entry name" value="Pumilio"/>
    <property type="match status" value="5"/>
</dbReference>
<dbReference type="PROSITE" id="PS50303">
    <property type="entry name" value="PUM_HD"/>
    <property type="match status" value="1"/>
</dbReference>
<sequence length="688" mass="77155">MAATHKSTKKRSAPSQSGPKPKKVHLEKENSKSDKKRSRPITKPVVAQSSGSDSESDSENGLDEADEAFDETDDFDVGEGAEQEMEVDKKPETKVKDPNGIYPRCWICMNNRLINQLTAARESHKAQKALQEQRRASKPHSSLLASAKKVWSLARQKTIPTSERQKHVKELMDVIRGKVSDIVFKHDASRIVQTAVKYGGQKERDEIASELKGRYRELAQNKYSKFLVTKLIRLCPSHRTSILMEFRDHVLRMLLHRESSSVLADAFELYANAYERSILLREFYGKEASLFTMTTGTEEEKERAKKGLTGILEGSDNERRKRIMNAVKENLTTIFNNSDKGAVTHAIVHRALWEYLTAIDTLPDEAEQEKYRREIFDSSQDVLAEMVHTKDGSRVVRYFVAQGSAKDRKQILKVLKPHIERMCLDDEAQLVLFTCLDVIDDTKLLAKSVVAPIATTAQKLYSTPQGRRSLLYLILPRSRRHFTPAQIALLAETDEIRSRTSKKDVKSREEEVRRAASEDLIAWVEKEGASLIKEPAGALVVAEVMLYAEGDKTKATEAILKSLASTTSAADSPHPIDLPPTSRMYKTLLQGGHFNHSTSTVERVPSSSWDSASFATQFLQIVGKESTVAMGKGNGAFVVAELCEALVRGEQEEGRQTLKKWFGEDVRKEIEGSDVKGKNVLLEKLAAL</sequence>
<feature type="repeat" description="Pumilio" evidence="3">
    <location>
        <begin position="210"/>
        <end position="245"/>
    </location>
</feature>
<feature type="compositionally biased region" description="Basic residues" evidence="4">
    <location>
        <begin position="1"/>
        <end position="12"/>
    </location>
</feature>
<dbReference type="InterPro" id="IPR016024">
    <property type="entry name" value="ARM-type_fold"/>
</dbReference>
<evidence type="ECO:0000256" key="1">
    <source>
        <dbReference type="ARBA" id="ARBA00022737"/>
    </source>
</evidence>
<evidence type="ECO:0000259" key="5">
    <source>
        <dbReference type="PROSITE" id="PS50303"/>
    </source>
</evidence>
<dbReference type="GO" id="GO:0003729">
    <property type="term" value="F:mRNA binding"/>
    <property type="evidence" value="ECO:0007669"/>
    <property type="project" value="TreeGrafter"/>
</dbReference>
<dbReference type="InterPro" id="IPR033133">
    <property type="entry name" value="PUM-HD"/>
</dbReference>
<protein>
    <recommendedName>
        <fullName evidence="5">PUM-HD domain-containing protein</fullName>
    </recommendedName>
</protein>
<keyword evidence="1" id="KW-0677">Repeat</keyword>
<dbReference type="STRING" id="231916.A0A409W2K6"/>
<organism evidence="6 7">
    <name type="scientific">Gymnopilus dilepis</name>
    <dbReference type="NCBI Taxonomy" id="231916"/>
    <lineage>
        <taxon>Eukaryota</taxon>
        <taxon>Fungi</taxon>
        <taxon>Dikarya</taxon>
        <taxon>Basidiomycota</taxon>
        <taxon>Agaricomycotina</taxon>
        <taxon>Agaricomycetes</taxon>
        <taxon>Agaricomycetidae</taxon>
        <taxon>Agaricales</taxon>
        <taxon>Agaricineae</taxon>
        <taxon>Hymenogastraceae</taxon>
        <taxon>Gymnopilus</taxon>
    </lineage>
</organism>
<feature type="compositionally biased region" description="Acidic residues" evidence="4">
    <location>
        <begin position="54"/>
        <end position="69"/>
    </location>
</feature>
<dbReference type="PANTHER" id="PTHR13389">
    <property type="entry name" value="PUMILIO HOMOLOG 3"/>
    <property type="match status" value="1"/>
</dbReference>
<reference evidence="6 7" key="1">
    <citation type="journal article" date="2018" name="Evol. Lett.">
        <title>Horizontal gene cluster transfer increased hallucinogenic mushroom diversity.</title>
        <authorList>
            <person name="Reynolds H.T."/>
            <person name="Vijayakumar V."/>
            <person name="Gluck-Thaler E."/>
            <person name="Korotkin H.B."/>
            <person name="Matheny P.B."/>
            <person name="Slot J.C."/>
        </authorList>
    </citation>
    <scope>NUCLEOTIDE SEQUENCE [LARGE SCALE GENOMIC DNA]</scope>
    <source>
        <strain evidence="6 7">SRW20</strain>
    </source>
</reference>
<dbReference type="GO" id="GO:0006417">
    <property type="term" value="P:regulation of translation"/>
    <property type="evidence" value="ECO:0007669"/>
    <property type="project" value="TreeGrafter"/>
</dbReference>
<dbReference type="InterPro" id="IPR040059">
    <property type="entry name" value="PUM3"/>
</dbReference>
<dbReference type="PROSITE" id="PS50302">
    <property type="entry name" value="PUM"/>
    <property type="match status" value="1"/>
</dbReference>
<keyword evidence="7" id="KW-1185">Reference proteome</keyword>
<dbReference type="GO" id="GO:0005730">
    <property type="term" value="C:nucleolus"/>
    <property type="evidence" value="ECO:0007669"/>
    <property type="project" value="TreeGrafter"/>
</dbReference>
<feature type="compositionally biased region" description="Basic and acidic residues" evidence="4">
    <location>
        <begin position="24"/>
        <end position="33"/>
    </location>
</feature>
<dbReference type="InterPro" id="IPR001313">
    <property type="entry name" value="Pumilio_RNA-bd_rpt"/>
</dbReference>
<dbReference type="FunCoup" id="A0A409W2K6">
    <property type="interactions" value="487"/>
</dbReference>
<feature type="domain" description="PUM-HD" evidence="5">
    <location>
        <begin position="152"/>
        <end position="548"/>
    </location>
</feature>
<dbReference type="PANTHER" id="PTHR13389:SF0">
    <property type="entry name" value="PUMILIO HOMOLOG 3"/>
    <property type="match status" value="1"/>
</dbReference>
<dbReference type="InterPro" id="IPR012959">
    <property type="entry name" value="CPL_dom"/>
</dbReference>
<dbReference type="OrthoDB" id="497380at2759"/>
<proteinExistence type="predicted"/>
<evidence type="ECO:0000256" key="2">
    <source>
        <dbReference type="ARBA" id="ARBA00022884"/>
    </source>
</evidence>
<dbReference type="Proteomes" id="UP000284706">
    <property type="component" value="Unassembled WGS sequence"/>
</dbReference>
<accession>A0A409W2K6</accession>
<keyword evidence="2" id="KW-0694">RNA-binding</keyword>
<evidence type="ECO:0000256" key="4">
    <source>
        <dbReference type="SAM" id="MobiDB-lite"/>
    </source>
</evidence>
<dbReference type="EMBL" id="NHYE01005442">
    <property type="protein sequence ID" value="PPQ72737.1"/>
    <property type="molecule type" value="Genomic_DNA"/>
</dbReference>
<comment type="caution">
    <text evidence="6">The sequence shown here is derived from an EMBL/GenBank/DDBJ whole genome shotgun (WGS) entry which is preliminary data.</text>
</comment>
<dbReference type="Gene3D" id="1.25.10.10">
    <property type="entry name" value="Leucine-rich Repeat Variant"/>
    <property type="match status" value="1"/>
</dbReference>
<evidence type="ECO:0000313" key="6">
    <source>
        <dbReference type="EMBL" id="PPQ72737.1"/>
    </source>
</evidence>
<evidence type="ECO:0000313" key="7">
    <source>
        <dbReference type="Proteomes" id="UP000284706"/>
    </source>
</evidence>